<protein>
    <recommendedName>
        <fullName evidence="3">Phosphodiesterase</fullName>
    </recommendedName>
</protein>
<reference evidence="1 2" key="1">
    <citation type="submission" date="2020-08" db="EMBL/GenBank/DDBJ databases">
        <title>Sequencing the genomes of 1000 actinobacteria strains.</title>
        <authorList>
            <person name="Klenk H.-P."/>
        </authorList>
    </citation>
    <scope>NUCLEOTIDE SEQUENCE [LARGE SCALE GENOMIC DNA]</scope>
    <source>
        <strain evidence="1 2">DSM 24823</strain>
    </source>
</reference>
<dbReference type="RefSeq" id="WP_184284157.1">
    <property type="nucleotide sequence ID" value="NZ_BAAAPG010000001.1"/>
</dbReference>
<evidence type="ECO:0000313" key="2">
    <source>
        <dbReference type="Proteomes" id="UP000517712"/>
    </source>
</evidence>
<dbReference type="EMBL" id="JACHMU010000001">
    <property type="protein sequence ID" value="MBB5744100.1"/>
    <property type="molecule type" value="Genomic_DNA"/>
</dbReference>
<dbReference type="Proteomes" id="UP000517712">
    <property type="component" value="Unassembled WGS sequence"/>
</dbReference>
<evidence type="ECO:0000313" key="1">
    <source>
        <dbReference type="EMBL" id="MBB5744100.1"/>
    </source>
</evidence>
<accession>A0A7W9FCD7</accession>
<sequence length="228" mass="25225">MPLVVSRVAGWLLRGGVAVLLLLRRPRPIHSSGAVFDGWMTPRRAAVPSGIGWIDDPPDGDVEVVARVSRAVGLPACLPDVYGIGIRWEHDGARTDLQLASTGLGFPGRHLLVPRLSPSRATLCSVLPYRTARGPILLCARSMPVRKLPSGTAALRRSVDEEPWMLRLSFATPRGRWHPFADVRLDRSRPDDDPNLRFNIDTNPLPGASPYRWVQALRRPSYRLAQRG</sequence>
<dbReference type="AlphaFoldDB" id="A0A7W9FCD7"/>
<name>A0A7W9FCD7_9MICO</name>
<gene>
    <name evidence="1" type="ORF">HD600_002597</name>
</gene>
<proteinExistence type="predicted"/>
<comment type="caution">
    <text evidence="1">The sequence shown here is derived from an EMBL/GenBank/DDBJ whole genome shotgun (WGS) entry which is preliminary data.</text>
</comment>
<evidence type="ECO:0008006" key="3">
    <source>
        <dbReference type="Google" id="ProtNLM"/>
    </source>
</evidence>
<keyword evidence="2" id="KW-1185">Reference proteome</keyword>
<organism evidence="1 2">
    <name type="scientific">Microbacterium ginsengiterrae</name>
    <dbReference type="NCBI Taxonomy" id="546115"/>
    <lineage>
        <taxon>Bacteria</taxon>
        <taxon>Bacillati</taxon>
        <taxon>Actinomycetota</taxon>
        <taxon>Actinomycetes</taxon>
        <taxon>Micrococcales</taxon>
        <taxon>Microbacteriaceae</taxon>
        <taxon>Microbacterium</taxon>
    </lineage>
</organism>